<keyword evidence="2" id="KW-1185">Reference proteome</keyword>
<gene>
    <name evidence="1" type="ORF">ACFSR6_04795</name>
</gene>
<evidence type="ECO:0000313" key="2">
    <source>
        <dbReference type="Proteomes" id="UP001597461"/>
    </source>
</evidence>
<evidence type="ECO:0000313" key="1">
    <source>
        <dbReference type="EMBL" id="MFD2581797.1"/>
    </source>
</evidence>
<proteinExistence type="predicted"/>
<dbReference type="EMBL" id="JBHULL010000005">
    <property type="protein sequence ID" value="MFD2581797.1"/>
    <property type="molecule type" value="Genomic_DNA"/>
</dbReference>
<accession>A0ABW5MEX8</accession>
<sequence>MKSKSNGFSVTIVLLSTLSQYWFNGVRAAENRDVRFNQVYLTNSSNSFEVGHA</sequence>
<name>A0ABW5MEX8_9SPHI</name>
<protein>
    <submittedName>
        <fullName evidence="1">Uncharacterized protein</fullName>
    </submittedName>
</protein>
<comment type="caution">
    <text evidence="1">The sequence shown here is derived from an EMBL/GenBank/DDBJ whole genome shotgun (WGS) entry which is preliminary data.</text>
</comment>
<organism evidence="1 2">
    <name type="scientific">Pedobacter vanadiisoli</name>
    <dbReference type="NCBI Taxonomy" id="1761975"/>
    <lineage>
        <taxon>Bacteria</taxon>
        <taxon>Pseudomonadati</taxon>
        <taxon>Bacteroidota</taxon>
        <taxon>Sphingobacteriia</taxon>
        <taxon>Sphingobacteriales</taxon>
        <taxon>Sphingobacteriaceae</taxon>
        <taxon>Pedobacter</taxon>
    </lineage>
</organism>
<reference evidence="2" key="1">
    <citation type="journal article" date="2019" name="Int. J. Syst. Evol. Microbiol.">
        <title>The Global Catalogue of Microorganisms (GCM) 10K type strain sequencing project: providing services to taxonomists for standard genome sequencing and annotation.</title>
        <authorList>
            <consortium name="The Broad Institute Genomics Platform"/>
            <consortium name="The Broad Institute Genome Sequencing Center for Infectious Disease"/>
            <person name="Wu L."/>
            <person name="Ma J."/>
        </authorList>
    </citation>
    <scope>NUCLEOTIDE SEQUENCE [LARGE SCALE GENOMIC DNA]</scope>
    <source>
        <strain evidence="2">KCTC 42866</strain>
    </source>
</reference>
<dbReference type="RefSeq" id="WP_379075673.1">
    <property type="nucleotide sequence ID" value="NZ_JBHULL010000005.1"/>
</dbReference>
<dbReference type="Proteomes" id="UP001597461">
    <property type="component" value="Unassembled WGS sequence"/>
</dbReference>